<evidence type="ECO:0000313" key="11">
    <source>
        <dbReference type="Proteomes" id="UP000297948"/>
    </source>
</evidence>
<evidence type="ECO:0000256" key="5">
    <source>
        <dbReference type="ARBA" id="ARBA00022989"/>
    </source>
</evidence>
<comment type="subcellular location">
    <subcellularLocation>
        <location evidence="1">Membrane</location>
        <topology evidence="1">Multi-pass membrane protein</topology>
    </subcellularLocation>
</comment>
<feature type="region of interest" description="Disordered" evidence="8">
    <location>
        <begin position="1"/>
        <end position="30"/>
    </location>
</feature>
<dbReference type="AlphaFoldDB" id="A0A4Z0HD16"/>
<gene>
    <name evidence="10" type="ORF">E4099_07130</name>
</gene>
<feature type="transmembrane region" description="Helical" evidence="9">
    <location>
        <begin position="378"/>
        <end position="401"/>
    </location>
</feature>
<proteinExistence type="inferred from homology"/>
<dbReference type="GO" id="GO:0016471">
    <property type="term" value="C:vacuolar proton-transporting V-type ATPase complex"/>
    <property type="evidence" value="ECO:0007669"/>
    <property type="project" value="TreeGrafter"/>
</dbReference>
<dbReference type="GO" id="GO:0033179">
    <property type="term" value="C:proton-transporting V-type ATPase, V0 domain"/>
    <property type="evidence" value="ECO:0007669"/>
    <property type="project" value="InterPro"/>
</dbReference>
<dbReference type="Proteomes" id="UP000297948">
    <property type="component" value="Unassembled WGS sequence"/>
</dbReference>
<accession>A0A4Z0HD16</accession>
<dbReference type="PANTHER" id="PTHR11629">
    <property type="entry name" value="VACUOLAR PROTON ATPASES"/>
    <property type="match status" value="1"/>
</dbReference>
<comment type="similarity">
    <text evidence="2">Belongs to the V-ATPase 116 kDa subunit family.</text>
</comment>
<feature type="transmembrane region" description="Helical" evidence="9">
    <location>
        <begin position="232"/>
        <end position="256"/>
    </location>
</feature>
<evidence type="ECO:0000256" key="8">
    <source>
        <dbReference type="SAM" id="MobiDB-lite"/>
    </source>
</evidence>
<keyword evidence="6" id="KW-0406">Ion transport</keyword>
<keyword evidence="4 9" id="KW-0812">Transmembrane</keyword>
<sequence length="440" mass="44600">MGVAESGRVELDRSGAAGEGAPGPAGRRLQRLRGEPVRAVLSPGPPDLDALERAGRVDLLAGEAQLEERLGSAVRRGSVAAVAGWCPVRDVRATAARLAGAGGTLVPLPAPRGTDPPTLLRETGALRGAFRPLLGTYGTVPYPDLDPTMAAGLAYVVMFGVMFGDAGHGALLLLGALALRRGRPRRLARLHRLWPFVAGAGIASVLAGLAYGEFFGPTGVLPVLWLSPPAEPLRLLTAAAALGAGLLALAYAAGIANRWREGGPSSALYAPSGVAGALLFLGLGLLAGAVAAGIPGLAAGGGLLCLAGLVLAGSGWYAASSHGAGGVAQTAVQLLDMVLRIGSNTISFTRLAAFGLTHAALGGIVWQGTTALVGSGPAGALGAVAVFTAGNALAFALEALVAGVQALRLEFYELFSRVFEDQGRPFRPWRLPIERVEAVP</sequence>
<keyword evidence="11" id="KW-1185">Reference proteome</keyword>
<protein>
    <submittedName>
        <fullName evidence="10">ATPase</fullName>
    </submittedName>
</protein>
<keyword evidence="7 9" id="KW-0472">Membrane</keyword>
<dbReference type="Pfam" id="PF01496">
    <property type="entry name" value="V_ATPase_I"/>
    <property type="match status" value="1"/>
</dbReference>
<evidence type="ECO:0000313" key="10">
    <source>
        <dbReference type="EMBL" id="TGB15205.1"/>
    </source>
</evidence>
<feature type="transmembrane region" description="Helical" evidence="9">
    <location>
        <begin position="297"/>
        <end position="319"/>
    </location>
</feature>
<name>A0A4Z0HD16_9ACTN</name>
<evidence type="ECO:0000256" key="6">
    <source>
        <dbReference type="ARBA" id="ARBA00023065"/>
    </source>
</evidence>
<dbReference type="InterPro" id="IPR002490">
    <property type="entry name" value="V-ATPase_116kDa_su"/>
</dbReference>
<evidence type="ECO:0000256" key="3">
    <source>
        <dbReference type="ARBA" id="ARBA00022448"/>
    </source>
</evidence>
<dbReference type="GO" id="GO:0046961">
    <property type="term" value="F:proton-transporting ATPase activity, rotational mechanism"/>
    <property type="evidence" value="ECO:0007669"/>
    <property type="project" value="InterPro"/>
</dbReference>
<dbReference type="EMBL" id="SRID01000041">
    <property type="protein sequence ID" value="TGB15205.1"/>
    <property type="molecule type" value="Genomic_DNA"/>
</dbReference>
<feature type="transmembrane region" description="Helical" evidence="9">
    <location>
        <begin position="347"/>
        <end position="366"/>
    </location>
</feature>
<evidence type="ECO:0000256" key="9">
    <source>
        <dbReference type="SAM" id="Phobius"/>
    </source>
</evidence>
<reference evidence="10 11" key="1">
    <citation type="submission" date="2019-03" db="EMBL/GenBank/DDBJ databases">
        <authorList>
            <person name="Gonzalez-Pimentel J.L."/>
        </authorList>
    </citation>
    <scope>NUCLEOTIDE SEQUENCE [LARGE SCALE GENOMIC DNA]</scope>
    <source>
        <strain evidence="10 11">JCM 31289</strain>
    </source>
</reference>
<keyword evidence="5 9" id="KW-1133">Transmembrane helix</keyword>
<evidence type="ECO:0000256" key="2">
    <source>
        <dbReference type="ARBA" id="ARBA00009904"/>
    </source>
</evidence>
<keyword evidence="3" id="KW-0813">Transport</keyword>
<comment type="caution">
    <text evidence="10">The sequence shown here is derived from an EMBL/GenBank/DDBJ whole genome shotgun (WGS) entry which is preliminary data.</text>
</comment>
<dbReference type="PANTHER" id="PTHR11629:SF63">
    <property type="entry name" value="V-TYPE PROTON ATPASE SUBUNIT A"/>
    <property type="match status" value="1"/>
</dbReference>
<feature type="transmembrane region" description="Helical" evidence="9">
    <location>
        <begin position="268"/>
        <end position="291"/>
    </location>
</feature>
<feature type="transmembrane region" description="Helical" evidence="9">
    <location>
        <begin position="153"/>
        <end position="179"/>
    </location>
</feature>
<evidence type="ECO:0000256" key="7">
    <source>
        <dbReference type="ARBA" id="ARBA00023136"/>
    </source>
</evidence>
<dbReference type="GO" id="GO:0051117">
    <property type="term" value="F:ATPase binding"/>
    <property type="evidence" value="ECO:0007669"/>
    <property type="project" value="TreeGrafter"/>
</dbReference>
<organism evidence="10 11">
    <name type="scientific">Streptomyces palmae</name>
    <dbReference type="NCBI Taxonomy" id="1701085"/>
    <lineage>
        <taxon>Bacteria</taxon>
        <taxon>Bacillati</taxon>
        <taxon>Actinomycetota</taxon>
        <taxon>Actinomycetes</taxon>
        <taxon>Kitasatosporales</taxon>
        <taxon>Streptomycetaceae</taxon>
        <taxon>Streptomyces</taxon>
    </lineage>
</organism>
<dbReference type="GO" id="GO:0007035">
    <property type="term" value="P:vacuolar acidification"/>
    <property type="evidence" value="ECO:0007669"/>
    <property type="project" value="TreeGrafter"/>
</dbReference>
<evidence type="ECO:0000256" key="4">
    <source>
        <dbReference type="ARBA" id="ARBA00022692"/>
    </source>
</evidence>
<feature type="transmembrane region" description="Helical" evidence="9">
    <location>
        <begin position="191"/>
        <end position="212"/>
    </location>
</feature>
<dbReference type="OrthoDB" id="9803814at2"/>
<evidence type="ECO:0000256" key="1">
    <source>
        <dbReference type="ARBA" id="ARBA00004141"/>
    </source>
</evidence>